<reference evidence="1 2" key="1">
    <citation type="journal article" date="2015" name="Genome Announc.">
        <title>Expanding the biotechnology potential of lactobacilli through comparative genomics of 213 strains and associated genera.</title>
        <authorList>
            <person name="Sun Z."/>
            <person name="Harris H.M."/>
            <person name="McCann A."/>
            <person name="Guo C."/>
            <person name="Argimon S."/>
            <person name="Zhang W."/>
            <person name="Yang X."/>
            <person name="Jeffery I.B."/>
            <person name="Cooney J.C."/>
            <person name="Kagawa T.F."/>
            <person name="Liu W."/>
            <person name="Song Y."/>
            <person name="Salvetti E."/>
            <person name="Wrobel A."/>
            <person name="Rasinkangas P."/>
            <person name="Parkhill J."/>
            <person name="Rea M.C."/>
            <person name="O'Sullivan O."/>
            <person name="Ritari J."/>
            <person name="Douillard F.P."/>
            <person name="Paul Ross R."/>
            <person name="Yang R."/>
            <person name="Briner A.E."/>
            <person name="Felis G.E."/>
            <person name="de Vos W.M."/>
            <person name="Barrangou R."/>
            <person name="Klaenhammer T.R."/>
            <person name="Caufield P.W."/>
            <person name="Cui Y."/>
            <person name="Zhang H."/>
            <person name="O'Toole P.W."/>
        </authorList>
    </citation>
    <scope>NUCLEOTIDE SEQUENCE [LARGE SCALE GENOMIC DNA]</scope>
    <source>
        <strain evidence="1 2">DSM 16982</strain>
    </source>
</reference>
<dbReference type="EMBL" id="AZFV01000005">
    <property type="protein sequence ID" value="KRM17967.1"/>
    <property type="molecule type" value="Genomic_DNA"/>
</dbReference>
<dbReference type="AlphaFoldDB" id="A0A0R1WJM9"/>
<protein>
    <submittedName>
        <fullName evidence="1">Uncharacterized protein</fullName>
    </submittedName>
</protein>
<evidence type="ECO:0000313" key="1">
    <source>
        <dbReference type="EMBL" id="KRM17967.1"/>
    </source>
</evidence>
<evidence type="ECO:0000313" key="2">
    <source>
        <dbReference type="Proteomes" id="UP000051302"/>
    </source>
</evidence>
<proteinExistence type="predicted"/>
<dbReference type="RefSeq" id="WP_057891319.1">
    <property type="nucleotide sequence ID" value="NZ_AZFV01000005.1"/>
</dbReference>
<accession>A0A0R1WJM9</accession>
<name>A0A0R1WJM9_9LACO</name>
<organism evidence="1 2">
    <name type="scientific">Companilactobacillus nantensis DSM 16982</name>
    <dbReference type="NCBI Taxonomy" id="1423774"/>
    <lineage>
        <taxon>Bacteria</taxon>
        <taxon>Bacillati</taxon>
        <taxon>Bacillota</taxon>
        <taxon>Bacilli</taxon>
        <taxon>Lactobacillales</taxon>
        <taxon>Lactobacillaceae</taxon>
        <taxon>Companilactobacillus</taxon>
    </lineage>
</organism>
<sequence length="99" mass="11532">MSTLKDIHDYVKKNYEAGNYDDAKAAYTSWETEAKRQSNLTDFEMGVQKAQRDYKKNGTFATYPELAIDVVNKLFDDKALEVSEFIRGYNSEKEHIKKH</sequence>
<dbReference type="Proteomes" id="UP000051302">
    <property type="component" value="Unassembled WGS sequence"/>
</dbReference>
<dbReference type="PATRIC" id="fig|1423774.3.peg.2215"/>
<comment type="caution">
    <text evidence="1">The sequence shown here is derived from an EMBL/GenBank/DDBJ whole genome shotgun (WGS) entry which is preliminary data.</text>
</comment>
<keyword evidence="2" id="KW-1185">Reference proteome</keyword>
<gene>
    <name evidence="1" type="ORF">FD31_GL002135</name>
</gene>